<sequence length="34" mass="3804">MDAKALVNSYLNSEVTILSECDIIFKDLTLNMAK</sequence>
<dbReference type="AlphaFoldDB" id="N8S9V7"/>
<organism evidence="1 2">
    <name type="scientific">Acinetobacter seifertii</name>
    <dbReference type="NCBI Taxonomy" id="1530123"/>
    <lineage>
        <taxon>Bacteria</taxon>
        <taxon>Pseudomonadati</taxon>
        <taxon>Pseudomonadota</taxon>
        <taxon>Gammaproteobacteria</taxon>
        <taxon>Moraxellales</taxon>
        <taxon>Moraxellaceae</taxon>
        <taxon>Acinetobacter</taxon>
        <taxon>Acinetobacter calcoaceticus/baumannii complex</taxon>
    </lineage>
</organism>
<evidence type="ECO:0000313" key="1">
    <source>
        <dbReference type="EMBL" id="ENU42549.1"/>
    </source>
</evidence>
<proteinExistence type="predicted"/>
<dbReference type="HOGENOM" id="CLU_3371531_0_0_6"/>
<accession>N8S9V7</accession>
<protein>
    <submittedName>
        <fullName evidence="1">Uncharacterized protein</fullName>
    </submittedName>
</protein>
<evidence type="ECO:0000313" key="2">
    <source>
        <dbReference type="Proteomes" id="UP000013065"/>
    </source>
</evidence>
<gene>
    <name evidence="1" type="ORF">F985_03439</name>
</gene>
<dbReference type="EMBL" id="APOO01000022">
    <property type="protein sequence ID" value="ENU42549.1"/>
    <property type="molecule type" value="Genomic_DNA"/>
</dbReference>
<comment type="caution">
    <text evidence="1">The sequence shown here is derived from an EMBL/GenBank/DDBJ whole genome shotgun (WGS) entry which is preliminary data.</text>
</comment>
<name>N8S9V7_9GAMM</name>
<reference evidence="1 2" key="2">
    <citation type="journal article" date="2015" name="Int. J. Syst. Evol. Microbiol.">
        <title>Acinetobacter seifertii sp. nov., a member of the Acinetobacter calcoaceticus-Acinetobacter baumannii complex isolated from human clinical specimens.</title>
        <authorList>
            <person name="Nemec A."/>
            <person name="Krizova L."/>
            <person name="Maixnerova M."/>
            <person name="Sedo O."/>
            <person name="Brisse S."/>
            <person name="Higgins P.G."/>
        </authorList>
    </citation>
    <scope>NUCLEOTIDE SEQUENCE [LARGE SCALE GENOMIC DNA]</scope>
    <source>
        <strain evidence="1 2">NIPH 973</strain>
    </source>
</reference>
<reference evidence="2" key="1">
    <citation type="submission" date="2013-02" db="EMBL/GenBank/DDBJ databases">
        <title>The Genome Sequence of Acinetobacter sp. NIPH 973.</title>
        <authorList>
            <consortium name="The Broad Institute Genome Sequencing Platform"/>
            <consortium name="The Broad Institute Genome Sequencing Center for Infectious Disease"/>
            <person name="Cerqueira G."/>
            <person name="Feldgarden M."/>
            <person name="Courvalin P."/>
            <person name="Perichon B."/>
            <person name="Grillot-Courvalin C."/>
            <person name="Clermont D."/>
            <person name="Rocha E."/>
            <person name="Yoon E.-J."/>
            <person name="Nemec A."/>
            <person name="Walker B."/>
            <person name="Young S.K."/>
            <person name="Zeng Q."/>
            <person name="Gargeya S."/>
            <person name="Fitzgerald M."/>
            <person name="Haas B."/>
            <person name="Abouelleil A."/>
            <person name="Alvarado L."/>
            <person name="Arachchi H.M."/>
            <person name="Berlin A.M."/>
            <person name="Chapman S.B."/>
            <person name="Dewar J."/>
            <person name="Goldberg J."/>
            <person name="Griggs A."/>
            <person name="Gujja S."/>
            <person name="Hansen M."/>
            <person name="Howarth C."/>
            <person name="Imamovic A."/>
            <person name="Larimer J."/>
            <person name="McCowan C."/>
            <person name="Murphy C."/>
            <person name="Neiman D."/>
            <person name="Pearson M."/>
            <person name="Priest M."/>
            <person name="Roberts A."/>
            <person name="Saif S."/>
            <person name="Shea T."/>
            <person name="Sisk P."/>
            <person name="Sykes S."/>
            <person name="Wortman J."/>
            <person name="Nusbaum C."/>
            <person name="Birren B."/>
        </authorList>
    </citation>
    <scope>NUCLEOTIDE SEQUENCE [LARGE SCALE GENOMIC DNA]</scope>
    <source>
        <strain evidence="2">NIPH 973</strain>
    </source>
</reference>
<dbReference type="Proteomes" id="UP000013065">
    <property type="component" value="Unassembled WGS sequence"/>
</dbReference>